<feature type="non-terminal residue" evidence="3">
    <location>
        <position position="1"/>
    </location>
</feature>
<proteinExistence type="inferred from homology"/>
<protein>
    <recommendedName>
        <fullName evidence="5">Porin</fullName>
    </recommendedName>
</protein>
<gene>
    <name evidence="3" type="ORF">DXZ20_36775</name>
</gene>
<dbReference type="GO" id="GO:0016020">
    <property type="term" value="C:membrane"/>
    <property type="evidence" value="ECO:0007669"/>
    <property type="project" value="InterPro"/>
</dbReference>
<dbReference type="InterPro" id="IPR047684">
    <property type="entry name" value="Por_som-like"/>
</dbReference>
<organism evidence="3 4">
    <name type="scientific">Adonisia turfae CCMR0081</name>
    <dbReference type="NCBI Taxonomy" id="2292702"/>
    <lineage>
        <taxon>Bacteria</taxon>
        <taxon>Bacillati</taxon>
        <taxon>Cyanobacteriota</taxon>
        <taxon>Adonisia</taxon>
        <taxon>Adonisia turfae</taxon>
    </lineage>
</organism>
<evidence type="ECO:0000256" key="1">
    <source>
        <dbReference type="ARBA" id="ARBA00008769"/>
    </source>
</evidence>
<dbReference type="EMBL" id="QXHD01000004">
    <property type="protein sequence ID" value="NEZ61097.1"/>
    <property type="molecule type" value="Genomic_DNA"/>
</dbReference>
<evidence type="ECO:0008006" key="5">
    <source>
        <dbReference type="Google" id="ProtNLM"/>
    </source>
</evidence>
<dbReference type="NCBIfam" id="NF033921">
    <property type="entry name" value="por_somb"/>
    <property type="match status" value="1"/>
</dbReference>
<accession>A0A6M0RXY0</accession>
<dbReference type="InterPro" id="IPR007049">
    <property type="entry name" value="Carb-sel_porin_OprB"/>
</dbReference>
<reference evidence="3 4" key="1">
    <citation type="journal article" date="2020" name="Microb. Ecol.">
        <title>Ecogenomics of the Marine Benthic Filamentous Cyanobacterium Adonisia.</title>
        <authorList>
            <person name="Walter J.M."/>
            <person name="Coutinho F.H."/>
            <person name="Leomil L."/>
            <person name="Hargreaves P.I."/>
            <person name="Campeao M.E."/>
            <person name="Vieira V.V."/>
            <person name="Silva B.S."/>
            <person name="Fistarol G.O."/>
            <person name="Salomon P.S."/>
            <person name="Sawabe T."/>
            <person name="Mino S."/>
            <person name="Hosokawa M."/>
            <person name="Miyashita H."/>
            <person name="Maruyama F."/>
            <person name="van Verk M.C."/>
            <person name="Dutilh B.E."/>
            <person name="Thompson C.C."/>
            <person name="Thompson F.L."/>
        </authorList>
    </citation>
    <scope>NUCLEOTIDE SEQUENCE [LARGE SCALE GENOMIC DNA]</scope>
    <source>
        <strain evidence="3 4">CCMR0081</strain>
    </source>
</reference>
<evidence type="ECO:0000313" key="3">
    <source>
        <dbReference type="EMBL" id="NEZ61097.1"/>
    </source>
</evidence>
<dbReference type="GO" id="GO:0008643">
    <property type="term" value="P:carbohydrate transport"/>
    <property type="evidence" value="ECO:0007669"/>
    <property type="project" value="InterPro"/>
</dbReference>
<dbReference type="AlphaFoldDB" id="A0A6M0RXY0"/>
<comment type="similarity">
    <text evidence="1 2">Belongs to the OprB family.</text>
</comment>
<dbReference type="GO" id="GO:0015288">
    <property type="term" value="F:porin activity"/>
    <property type="evidence" value="ECO:0007669"/>
    <property type="project" value="InterPro"/>
</dbReference>
<name>A0A6M0RXY0_9CYAN</name>
<comment type="caution">
    <text evidence="3">The sequence shown here is derived from an EMBL/GenBank/DDBJ whole genome shotgun (WGS) entry which is preliminary data.</text>
</comment>
<sequence>ASAESDRGTVRDGDDATLLNWALTLGLRNLGGKGHFGGLLVGQPPRVLSNDSGPDEADATWQVEAFYRYRVNQNVALIPGFVVLVNPENNRANDTIWLGSLRTVFEF</sequence>
<dbReference type="Gene3D" id="2.40.160.180">
    <property type="entry name" value="Carbohydrate-selective porin OprB"/>
    <property type="match status" value="1"/>
</dbReference>
<keyword evidence="4" id="KW-1185">Reference proteome</keyword>
<dbReference type="InterPro" id="IPR038673">
    <property type="entry name" value="OprB_sf"/>
</dbReference>
<evidence type="ECO:0000256" key="2">
    <source>
        <dbReference type="RuleBase" id="RU363072"/>
    </source>
</evidence>
<dbReference type="RefSeq" id="WP_163703345.1">
    <property type="nucleotide sequence ID" value="NZ_QXHD01000004.1"/>
</dbReference>
<evidence type="ECO:0000313" key="4">
    <source>
        <dbReference type="Proteomes" id="UP000481033"/>
    </source>
</evidence>
<dbReference type="Pfam" id="PF04966">
    <property type="entry name" value="OprB"/>
    <property type="match status" value="1"/>
</dbReference>
<dbReference type="Proteomes" id="UP000481033">
    <property type="component" value="Unassembled WGS sequence"/>
</dbReference>